<dbReference type="SUPFAM" id="SSF53474">
    <property type="entry name" value="alpha/beta-Hydrolases"/>
    <property type="match status" value="1"/>
</dbReference>
<sequence length="357" mass="40781">MYAAEKLMNFRWIAKTVATTSPYVLQAQDMVPQDIVEELSLLGQFAETVYVCNSAKPFENFLFAHLRELTRPGFPFDCYTALLDSTLVSSFHGTVARLPATIFLHRPTNRLIMSISGTSTLQHAYYDVKTLKHRHPSRRGQTHEGFWRLYKGLRSRAFDALKDALAKFPDVGELVVTGHSMGGVVSQLLMLDLLADQSVLPDPDIRLKICAFGSPRPGDAALAQYWKELVKARRLAHGEDSFTEYFVKAFNDGVPALPSLAFGFRHFTQTPFYLTDDHLYRVPESEAECTLFDVQERATDPTYPKGGHNYYNGRPIERFFKRINWLEKAKPGVEGWEERYRKHAGRHERWNERGATV</sequence>
<evidence type="ECO:0000256" key="2">
    <source>
        <dbReference type="ARBA" id="ARBA00043996"/>
    </source>
</evidence>
<dbReference type="GO" id="GO:0006629">
    <property type="term" value="P:lipid metabolic process"/>
    <property type="evidence" value="ECO:0007669"/>
    <property type="project" value="InterPro"/>
</dbReference>
<evidence type="ECO:0000256" key="4">
    <source>
        <dbReference type="ARBA" id="ARBA00048461"/>
    </source>
</evidence>
<dbReference type="PANTHER" id="PTHR45856:SF11">
    <property type="entry name" value="FUNGAL LIPASE-LIKE DOMAIN-CONTAINING PROTEIN"/>
    <property type="match status" value="1"/>
</dbReference>
<comment type="catalytic activity">
    <reaction evidence="3">
        <text>a diacylglycerol + H2O = a monoacylglycerol + a fatty acid + H(+)</text>
        <dbReference type="Rhea" id="RHEA:32731"/>
        <dbReference type="ChEBI" id="CHEBI:15377"/>
        <dbReference type="ChEBI" id="CHEBI:15378"/>
        <dbReference type="ChEBI" id="CHEBI:17408"/>
        <dbReference type="ChEBI" id="CHEBI:18035"/>
        <dbReference type="ChEBI" id="CHEBI:28868"/>
    </reaction>
</comment>
<reference evidence="6 7" key="1">
    <citation type="journal article" date="2010" name="Nat. Biotechnol.">
        <title>Genome sequence of the model mushroom Schizophyllum commune.</title>
        <authorList>
            <person name="Ohm R.A."/>
            <person name="de Jong J.F."/>
            <person name="Lugones L.G."/>
            <person name="Aerts A."/>
            <person name="Kothe E."/>
            <person name="Stajich J.E."/>
            <person name="de Vries R.P."/>
            <person name="Record E."/>
            <person name="Levasseur A."/>
            <person name="Baker S.E."/>
            <person name="Bartholomew K.A."/>
            <person name="Coutinho P.M."/>
            <person name="Erdmann S."/>
            <person name="Fowler T.J."/>
            <person name="Gathman A.C."/>
            <person name="Lombard V."/>
            <person name="Henrissat B."/>
            <person name="Knabe N."/>
            <person name="Kuees U."/>
            <person name="Lilly W.W."/>
            <person name="Lindquist E."/>
            <person name="Lucas S."/>
            <person name="Magnuson J.K."/>
            <person name="Piumi F."/>
            <person name="Raudaskoski M."/>
            <person name="Salamov A."/>
            <person name="Schmutz J."/>
            <person name="Schwarze F.W.M.R."/>
            <person name="vanKuyk P.A."/>
            <person name="Horton J.S."/>
            <person name="Grigoriev I.V."/>
            <person name="Woesten H.A.B."/>
        </authorList>
    </citation>
    <scope>NUCLEOTIDE SEQUENCE [LARGE SCALE GENOMIC DNA]</scope>
    <source>
        <strain evidence="7">H4-8 / FGSC 9210</strain>
    </source>
</reference>
<proteinExistence type="inferred from homology"/>
<dbReference type="AlphaFoldDB" id="D8QED8"/>
<dbReference type="EMBL" id="GL377310">
    <property type="protein sequence ID" value="EFI94150.1"/>
    <property type="molecule type" value="Genomic_DNA"/>
</dbReference>
<dbReference type="InParanoid" id="D8QED8"/>
<dbReference type="KEGG" id="scm:SCHCO_02636417"/>
<dbReference type="CDD" id="cd00519">
    <property type="entry name" value="Lipase_3"/>
    <property type="match status" value="1"/>
</dbReference>
<name>D8QED8_SCHCM</name>
<organism evidence="7">
    <name type="scientific">Schizophyllum commune (strain H4-8 / FGSC 9210)</name>
    <name type="common">Split gill fungus</name>
    <dbReference type="NCBI Taxonomy" id="578458"/>
    <lineage>
        <taxon>Eukaryota</taxon>
        <taxon>Fungi</taxon>
        <taxon>Dikarya</taxon>
        <taxon>Basidiomycota</taxon>
        <taxon>Agaricomycotina</taxon>
        <taxon>Agaricomycetes</taxon>
        <taxon>Agaricomycetidae</taxon>
        <taxon>Agaricales</taxon>
        <taxon>Schizophyllaceae</taxon>
        <taxon>Schizophyllum</taxon>
    </lineage>
</organism>
<dbReference type="GeneID" id="9590612"/>
<dbReference type="eggNOG" id="KOG4569">
    <property type="taxonomic scope" value="Eukaryota"/>
</dbReference>
<dbReference type="Gene3D" id="3.40.50.1820">
    <property type="entry name" value="alpha/beta hydrolase"/>
    <property type="match status" value="1"/>
</dbReference>
<keyword evidence="7" id="KW-1185">Reference proteome</keyword>
<accession>D8QED8</accession>
<dbReference type="OrthoDB" id="426718at2759"/>
<dbReference type="Proteomes" id="UP000007431">
    <property type="component" value="Unassembled WGS sequence"/>
</dbReference>
<dbReference type="OMA" id="YNGRDME"/>
<gene>
    <name evidence="6" type="ORF">SCHCODRAFT_17184</name>
</gene>
<evidence type="ECO:0000313" key="6">
    <source>
        <dbReference type="EMBL" id="EFI94150.1"/>
    </source>
</evidence>
<dbReference type="InterPro" id="IPR029058">
    <property type="entry name" value="AB_hydrolase_fold"/>
</dbReference>
<dbReference type="VEuPathDB" id="FungiDB:SCHCODRAFT_02636417"/>
<dbReference type="InterPro" id="IPR002921">
    <property type="entry name" value="Fungal_lipase-type"/>
</dbReference>
<evidence type="ECO:0000256" key="1">
    <source>
        <dbReference type="ARBA" id="ARBA00023157"/>
    </source>
</evidence>
<dbReference type="PANTHER" id="PTHR45856">
    <property type="entry name" value="ALPHA/BETA-HYDROLASES SUPERFAMILY PROTEIN"/>
    <property type="match status" value="1"/>
</dbReference>
<comment type="similarity">
    <text evidence="2">Belongs to the AB hydrolase superfamily. Lipase family. Class 3 subfamily.</text>
</comment>
<keyword evidence="1" id="KW-1015">Disulfide bond</keyword>
<evidence type="ECO:0000259" key="5">
    <source>
        <dbReference type="Pfam" id="PF01764"/>
    </source>
</evidence>
<dbReference type="HOGENOM" id="CLU_038588_0_0_1"/>
<comment type="catalytic activity">
    <reaction evidence="4">
        <text>a monoacylglycerol + H2O = glycerol + a fatty acid + H(+)</text>
        <dbReference type="Rhea" id="RHEA:15245"/>
        <dbReference type="ChEBI" id="CHEBI:15377"/>
        <dbReference type="ChEBI" id="CHEBI:15378"/>
        <dbReference type="ChEBI" id="CHEBI:17408"/>
        <dbReference type="ChEBI" id="CHEBI:17754"/>
        <dbReference type="ChEBI" id="CHEBI:28868"/>
    </reaction>
</comment>
<dbReference type="InterPro" id="IPR051218">
    <property type="entry name" value="Sec_MonoDiacylglyc_Lipase"/>
</dbReference>
<feature type="domain" description="Fungal lipase-type" evidence="5">
    <location>
        <begin position="113"/>
        <end position="245"/>
    </location>
</feature>
<dbReference type="Pfam" id="PF01764">
    <property type="entry name" value="Lipase_3"/>
    <property type="match status" value="1"/>
</dbReference>
<evidence type="ECO:0000313" key="7">
    <source>
        <dbReference type="Proteomes" id="UP000007431"/>
    </source>
</evidence>
<evidence type="ECO:0000256" key="3">
    <source>
        <dbReference type="ARBA" id="ARBA00047591"/>
    </source>
</evidence>
<protein>
    <recommendedName>
        <fullName evidence="5">Fungal lipase-type domain-containing protein</fullName>
    </recommendedName>
</protein>